<proteinExistence type="predicted"/>
<dbReference type="AlphaFoldDB" id="A0AB39TFF2"/>
<name>A0AB39TFF2_9ACTN</name>
<protein>
    <submittedName>
        <fullName evidence="2">Uncharacterized protein</fullName>
    </submittedName>
</protein>
<dbReference type="RefSeq" id="WP_369182844.1">
    <property type="nucleotide sequence ID" value="NZ_CP163445.1"/>
</dbReference>
<dbReference type="EMBL" id="CP163445">
    <property type="protein sequence ID" value="XDQ78374.1"/>
    <property type="molecule type" value="Genomic_DNA"/>
</dbReference>
<evidence type="ECO:0000313" key="2">
    <source>
        <dbReference type="EMBL" id="XDQ78374.1"/>
    </source>
</evidence>
<reference evidence="2" key="1">
    <citation type="submission" date="2024-07" db="EMBL/GenBank/DDBJ databases">
        <authorList>
            <person name="Yu S.T."/>
        </authorList>
    </citation>
    <scope>NUCLEOTIDE SEQUENCE</scope>
    <source>
        <strain evidence="2">Y1</strain>
    </source>
</reference>
<feature type="compositionally biased region" description="Basic and acidic residues" evidence="1">
    <location>
        <begin position="71"/>
        <end position="80"/>
    </location>
</feature>
<organism evidence="2">
    <name type="scientific">Streptomyces sp. Y1</name>
    <dbReference type="NCBI Taxonomy" id="3238634"/>
    <lineage>
        <taxon>Bacteria</taxon>
        <taxon>Bacillati</taxon>
        <taxon>Actinomycetota</taxon>
        <taxon>Actinomycetes</taxon>
        <taxon>Kitasatosporales</taxon>
        <taxon>Streptomycetaceae</taxon>
        <taxon>Streptomyces</taxon>
    </lineage>
</organism>
<feature type="region of interest" description="Disordered" evidence="1">
    <location>
        <begin position="60"/>
        <end position="93"/>
    </location>
</feature>
<sequence length="93" mass="9284">MRPNADPSPFDFSTDTIVAVVTAVVTTVVAEGATAVVGIVTTVGPGLVAGGDALIDLLTEPEPKPIPAPRPGDRGEKTSADVRGCSVSLRGSA</sequence>
<gene>
    <name evidence="2" type="ORF">AB2U05_07745</name>
</gene>
<accession>A0AB39TFF2</accession>
<evidence type="ECO:0000256" key="1">
    <source>
        <dbReference type="SAM" id="MobiDB-lite"/>
    </source>
</evidence>